<organism evidence="2 3">
    <name type="scientific">Bacteroides caecimuris</name>
    <dbReference type="NCBI Taxonomy" id="1796613"/>
    <lineage>
        <taxon>Bacteria</taxon>
        <taxon>Pseudomonadati</taxon>
        <taxon>Bacteroidota</taxon>
        <taxon>Bacteroidia</taxon>
        <taxon>Bacteroidales</taxon>
        <taxon>Bacteroidaceae</taxon>
        <taxon>Bacteroides</taxon>
    </lineage>
</organism>
<evidence type="ECO:0000313" key="2">
    <source>
        <dbReference type="EMBL" id="ANU56209.1"/>
    </source>
</evidence>
<dbReference type="InterPro" id="IPR011871">
    <property type="entry name" value="Fib_succ_major"/>
</dbReference>
<dbReference type="AlphaFoldDB" id="A0A1C7GVF6"/>
<dbReference type="PROSITE" id="PS51257">
    <property type="entry name" value="PROKAR_LIPOPROTEIN"/>
    <property type="match status" value="1"/>
</dbReference>
<protein>
    <recommendedName>
        <fullName evidence="1">Fibrobacter succinogenes major paralogous domain-containing protein</fullName>
    </recommendedName>
</protein>
<dbReference type="GeneID" id="82185581"/>
<reference evidence="3" key="1">
    <citation type="submission" date="2016-04" db="EMBL/GenBank/DDBJ databases">
        <title>Complete Genome Sequences of Twelve Strains of a Stable Defined Moderately Diverse Mouse Microbiota 2 (sDMDMm2).</title>
        <authorList>
            <person name="Uchimura Y."/>
            <person name="Wyss M."/>
            <person name="Brugiroux S."/>
            <person name="Limenitakis J.P."/>
            <person name="Stecher B."/>
            <person name="McCoy K.D."/>
            <person name="Macpherson A.J."/>
        </authorList>
    </citation>
    <scope>NUCLEOTIDE SEQUENCE [LARGE SCALE GENOMIC DNA]</scope>
    <source>
        <strain evidence="3">I48</strain>
    </source>
</reference>
<accession>A0A1C7GVF6</accession>
<dbReference type="OrthoDB" id="9805760at2"/>
<sequence>MKKYLMFMLAAALFASCSDDDKLPKEDETPGDTNFEEHDGYFVYYGETYKTVKLANGTTWMAEPLRYVPEGYTPSSDPTADAHIWYPYQLTGITDKATAGGAEALTDEASIKKLGYLYDLYAALGGKEVTEENCYEFEGAQGICPEGWHIPTRLEFVGLCGLSNKAVGETGNMTKNDALFYDEAYSGGNMNKYNAAGWNYVLSGVRMQSTFAATPTYQLTTFYSGNTTSETLEKYKGQPALTYIMSSTCYAPLYLDKTDPTKLTNIQFFAQMTTFTKSYPEGRINVPYISIKSGQQLRCVKDQAAN</sequence>
<feature type="domain" description="Fibrobacter succinogenes major paralogous" evidence="1">
    <location>
        <begin position="56"/>
        <end position="216"/>
    </location>
</feature>
<evidence type="ECO:0000259" key="1">
    <source>
        <dbReference type="Pfam" id="PF09603"/>
    </source>
</evidence>
<dbReference type="Pfam" id="PF09603">
    <property type="entry name" value="Fib_succ_major"/>
    <property type="match status" value="1"/>
</dbReference>
<dbReference type="Proteomes" id="UP000092631">
    <property type="component" value="Chromosome"/>
</dbReference>
<keyword evidence="3" id="KW-1185">Reference proteome</keyword>
<dbReference type="KEGG" id="bcae:A4V03_00340"/>
<dbReference type="EMBL" id="CP015401">
    <property type="protein sequence ID" value="ANU56209.1"/>
    <property type="molecule type" value="Genomic_DNA"/>
</dbReference>
<dbReference type="RefSeq" id="WP_065537511.1">
    <property type="nucleotide sequence ID" value="NZ_CAPDLJ010000031.1"/>
</dbReference>
<proteinExistence type="predicted"/>
<evidence type="ECO:0000313" key="3">
    <source>
        <dbReference type="Proteomes" id="UP000092631"/>
    </source>
</evidence>
<dbReference type="NCBIfam" id="TIGR02145">
    <property type="entry name" value="Fib_succ_major"/>
    <property type="match status" value="1"/>
</dbReference>
<gene>
    <name evidence="2" type="ORF">A4V03_00340</name>
</gene>
<name>A0A1C7GVF6_9BACE</name>